<dbReference type="AlphaFoldDB" id="A0A409XXA3"/>
<protein>
    <recommendedName>
        <fullName evidence="2">DUF6534 domain-containing protein</fullName>
    </recommendedName>
</protein>
<keyword evidence="4" id="KW-1185">Reference proteome</keyword>
<keyword evidence="1" id="KW-1133">Transmembrane helix</keyword>
<accession>A0A409XXA3</accession>
<feature type="transmembrane region" description="Helical" evidence="1">
    <location>
        <begin position="122"/>
        <end position="140"/>
    </location>
</feature>
<dbReference type="Proteomes" id="UP000284706">
    <property type="component" value="Unassembled WGS sequence"/>
</dbReference>
<dbReference type="Pfam" id="PF20152">
    <property type="entry name" value="DUF6534"/>
    <property type="match status" value="1"/>
</dbReference>
<keyword evidence="1" id="KW-0472">Membrane</keyword>
<feature type="transmembrane region" description="Helical" evidence="1">
    <location>
        <begin position="81"/>
        <end position="102"/>
    </location>
</feature>
<dbReference type="STRING" id="231916.A0A409XXA3"/>
<evidence type="ECO:0000313" key="4">
    <source>
        <dbReference type="Proteomes" id="UP000284706"/>
    </source>
</evidence>
<name>A0A409XXA3_9AGAR</name>
<gene>
    <name evidence="3" type="ORF">CVT26_008211</name>
</gene>
<keyword evidence="1" id="KW-0812">Transmembrane</keyword>
<sequence length="355" mass="39461">MKRCRWSLYESAKAYKALHYEAAIDDTLRMPVPFEVSAVVGRALSSARLGPLLLGAVLNSMLYGCFIYYQTYKRERKWIRYFILYLFIMETFNTVFDIGMAFEPLVLNFGKRRSVAKLPLPGPPQVLLSTPIQFFIAWRIKIVSESWIMPLIIGLFSTCSFVGGMTVGILSIFIRERAQLVRCEPAVITWLISSAVSDTLITLSLSGFLFRRRTGMKATDEKLMRIILLTVQTGTITTLFSLADVIIFLTIPLCTNSLLCTLNARAGWNNLTGSANNADAVILFGEIGSVGSRKSMPLLTGPAQYPPVIARDAAPRAELIELQDKVSQASDNQFKAGDLETGVHVHKVVQQHPGL</sequence>
<feature type="transmembrane region" description="Helical" evidence="1">
    <location>
        <begin position="226"/>
        <end position="251"/>
    </location>
</feature>
<dbReference type="InterPro" id="IPR045339">
    <property type="entry name" value="DUF6534"/>
</dbReference>
<dbReference type="PANTHER" id="PTHR40465:SF1">
    <property type="entry name" value="DUF6534 DOMAIN-CONTAINING PROTEIN"/>
    <property type="match status" value="1"/>
</dbReference>
<proteinExistence type="predicted"/>
<comment type="caution">
    <text evidence="3">The sequence shown here is derived from an EMBL/GenBank/DDBJ whole genome shotgun (WGS) entry which is preliminary data.</text>
</comment>
<dbReference type="OrthoDB" id="3265526at2759"/>
<evidence type="ECO:0000256" key="1">
    <source>
        <dbReference type="SAM" id="Phobius"/>
    </source>
</evidence>
<dbReference type="PANTHER" id="PTHR40465">
    <property type="entry name" value="CHROMOSOME 1, WHOLE GENOME SHOTGUN SEQUENCE"/>
    <property type="match status" value="1"/>
</dbReference>
<feature type="transmembrane region" description="Helical" evidence="1">
    <location>
        <begin position="186"/>
        <end position="205"/>
    </location>
</feature>
<feature type="transmembrane region" description="Helical" evidence="1">
    <location>
        <begin position="147"/>
        <end position="174"/>
    </location>
</feature>
<feature type="domain" description="DUF6534" evidence="2">
    <location>
        <begin position="194"/>
        <end position="266"/>
    </location>
</feature>
<evidence type="ECO:0000259" key="2">
    <source>
        <dbReference type="Pfam" id="PF20152"/>
    </source>
</evidence>
<dbReference type="EMBL" id="NHYE01001428">
    <property type="protein sequence ID" value="PPQ95366.1"/>
    <property type="molecule type" value="Genomic_DNA"/>
</dbReference>
<reference evidence="3 4" key="1">
    <citation type="journal article" date="2018" name="Evol. Lett.">
        <title>Horizontal gene cluster transfer increased hallucinogenic mushroom diversity.</title>
        <authorList>
            <person name="Reynolds H.T."/>
            <person name="Vijayakumar V."/>
            <person name="Gluck-Thaler E."/>
            <person name="Korotkin H.B."/>
            <person name="Matheny P.B."/>
            <person name="Slot J.C."/>
        </authorList>
    </citation>
    <scope>NUCLEOTIDE SEQUENCE [LARGE SCALE GENOMIC DNA]</scope>
    <source>
        <strain evidence="3 4">SRW20</strain>
    </source>
</reference>
<evidence type="ECO:0000313" key="3">
    <source>
        <dbReference type="EMBL" id="PPQ95366.1"/>
    </source>
</evidence>
<dbReference type="InParanoid" id="A0A409XXA3"/>
<feature type="transmembrane region" description="Helical" evidence="1">
    <location>
        <begin position="49"/>
        <end position="69"/>
    </location>
</feature>
<organism evidence="3 4">
    <name type="scientific">Gymnopilus dilepis</name>
    <dbReference type="NCBI Taxonomy" id="231916"/>
    <lineage>
        <taxon>Eukaryota</taxon>
        <taxon>Fungi</taxon>
        <taxon>Dikarya</taxon>
        <taxon>Basidiomycota</taxon>
        <taxon>Agaricomycotina</taxon>
        <taxon>Agaricomycetes</taxon>
        <taxon>Agaricomycetidae</taxon>
        <taxon>Agaricales</taxon>
        <taxon>Agaricineae</taxon>
        <taxon>Hymenogastraceae</taxon>
        <taxon>Gymnopilus</taxon>
    </lineage>
</organism>